<comment type="similarity">
    <text evidence="1 2">Belongs to the pirin family.</text>
</comment>
<dbReference type="InterPro" id="IPR053186">
    <property type="entry name" value="QDO-related"/>
</dbReference>
<dbReference type="PANTHER" id="PTHR43594">
    <property type="entry name" value="QUERCETIN 2,3-DIOXYGENASE"/>
    <property type="match status" value="1"/>
</dbReference>
<dbReference type="EMBL" id="MLAA01000005">
    <property type="protein sequence ID" value="OOF71017.1"/>
    <property type="molecule type" value="Genomic_DNA"/>
</dbReference>
<dbReference type="PIRSF" id="PIRSF006232">
    <property type="entry name" value="Pirin"/>
    <property type="match status" value="1"/>
</dbReference>
<sequence>MKRISKVHKTKEKHWVGNGFYVQPMFNYNKDKNLDPFLLMDYNSPKFFSGRRKNNSQSTLSGVKPHPHRGFETVTIAYQGEISHSDSNGSEGTIGAGDVQWMTAGSGVMHEEKHSEKFTKEGGMFEMVQIWVNLPAKNKMTEPKYQVIRASDIPDVNLPNEAGIVCVIAGNLFDTQGIANTFTPINVWDTQLNSGKSHTFSIPASHNLIILVLDGTILINNTDVICKEELVTFKSGGSDVLVEANKKAKILILTAKPLNEPIVGYGPFVMNTKSEIYQAYYDIHVGKFGRIR</sequence>
<gene>
    <name evidence="5" type="ORF">BKG89_01870</name>
</gene>
<evidence type="ECO:0000256" key="2">
    <source>
        <dbReference type="RuleBase" id="RU003457"/>
    </source>
</evidence>
<proteinExistence type="inferred from homology"/>
<evidence type="ECO:0000259" key="3">
    <source>
        <dbReference type="Pfam" id="PF02678"/>
    </source>
</evidence>
<accession>A0ABX3L0F9</accession>
<dbReference type="PANTHER" id="PTHR43594:SF1">
    <property type="entry name" value="QUERCETIN 2,3-DIOXYGENASE PA2418-RELATED"/>
    <property type="match status" value="1"/>
</dbReference>
<evidence type="ECO:0000313" key="5">
    <source>
        <dbReference type="EMBL" id="OOF71017.1"/>
    </source>
</evidence>
<comment type="caution">
    <text evidence="5">The sequence shown here is derived from an EMBL/GenBank/DDBJ whole genome shotgun (WGS) entry which is preliminary data.</text>
</comment>
<evidence type="ECO:0000313" key="6">
    <source>
        <dbReference type="Proteomes" id="UP000188820"/>
    </source>
</evidence>
<dbReference type="CDD" id="cd02247">
    <property type="entry name" value="cupin_pirin_C"/>
    <property type="match status" value="1"/>
</dbReference>
<dbReference type="InterPro" id="IPR003829">
    <property type="entry name" value="Pirin_N_dom"/>
</dbReference>
<dbReference type="InterPro" id="IPR014710">
    <property type="entry name" value="RmlC-like_jellyroll"/>
</dbReference>
<evidence type="ECO:0000256" key="1">
    <source>
        <dbReference type="ARBA" id="ARBA00008416"/>
    </source>
</evidence>
<dbReference type="Proteomes" id="UP000188820">
    <property type="component" value="Unassembled WGS sequence"/>
</dbReference>
<dbReference type="InterPro" id="IPR008778">
    <property type="entry name" value="Pirin_C_dom"/>
</dbReference>
<evidence type="ECO:0000259" key="4">
    <source>
        <dbReference type="Pfam" id="PF05726"/>
    </source>
</evidence>
<dbReference type="Pfam" id="PF02678">
    <property type="entry name" value="Pirin"/>
    <property type="match status" value="1"/>
</dbReference>
<keyword evidence="6" id="KW-1185">Reference proteome</keyword>
<dbReference type="InterPro" id="IPR012093">
    <property type="entry name" value="Pirin"/>
</dbReference>
<dbReference type="RefSeq" id="WP_077462494.1">
    <property type="nucleotide sequence ID" value="NZ_MLAA01000005.1"/>
</dbReference>
<dbReference type="CDD" id="cd02909">
    <property type="entry name" value="cupin_pirin_N"/>
    <property type="match status" value="1"/>
</dbReference>
<protein>
    <submittedName>
        <fullName evidence="5">Quercetin 2,3-dioxygenase</fullName>
    </submittedName>
</protein>
<reference evidence="5 6" key="1">
    <citation type="submission" date="2016-10" db="EMBL/GenBank/DDBJ databases">
        <title>Rodentibacter gen. nov. and new species.</title>
        <authorList>
            <person name="Christensen H."/>
        </authorList>
    </citation>
    <scope>NUCLEOTIDE SEQUENCE [LARGE SCALE GENOMIC DNA]</scope>
    <source>
        <strain evidence="5 6">1998236014</strain>
    </source>
</reference>
<feature type="domain" description="Pirin N-terminal" evidence="3">
    <location>
        <begin position="28"/>
        <end position="132"/>
    </location>
</feature>
<dbReference type="Gene3D" id="2.60.120.10">
    <property type="entry name" value="Jelly Rolls"/>
    <property type="match status" value="2"/>
</dbReference>
<organism evidence="5 6">
    <name type="scientific">Rodentibacter caecimuris</name>
    <dbReference type="NCBI Taxonomy" id="1796644"/>
    <lineage>
        <taxon>Bacteria</taxon>
        <taxon>Pseudomonadati</taxon>
        <taxon>Pseudomonadota</taxon>
        <taxon>Gammaproteobacteria</taxon>
        <taxon>Pasteurellales</taxon>
        <taxon>Pasteurellaceae</taxon>
        <taxon>Rodentibacter</taxon>
    </lineage>
</organism>
<feature type="domain" description="Pirin C-terminal" evidence="4">
    <location>
        <begin position="187"/>
        <end position="289"/>
    </location>
</feature>
<dbReference type="SUPFAM" id="SSF51182">
    <property type="entry name" value="RmlC-like cupins"/>
    <property type="match status" value="1"/>
</dbReference>
<dbReference type="InterPro" id="IPR011051">
    <property type="entry name" value="RmlC_Cupin_sf"/>
</dbReference>
<dbReference type="Pfam" id="PF05726">
    <property type="entry name" value="Pirin_C"/>
    <property type="match status" value="1"/>
</dbReference>
<name>A0ABX3L0F9_9PAST</name>